<dbReference type="EMBL" id="FXUY01000002">
    <property type="protein sequence ID" value="SMQ30706.1"/>
    <property type="molecule type" value="Genomic_DNA"/>
</dbReference>
<evidence type="ECO:0000313" key="2">
    <source>
        <dbReference type="Proteomes" id="UP001158048"/>
    </source>
</evidence>
<reference evidence="1" key="1">
    <citation type="submission" date="2017-05" db="EMBL/GenBank/DDBJ databases">
        <authorList>
            <person name="Varghese N."/>
            <person name="Submissions S."/>
        </authorList>
    </citation>
    <scope>NUCLEOTIDE SEQUENCE</scope>
    <source>
        <strain evidence="1">LMG 28168</strain>
    </source>
</reference>
<comment type="caution">
    <text evidence="1">The sequence shown here is derived from an EMBL/GenBank/DDBJ whole genome shotgun (WGS) entry which is preliminary data.</text>
</comment>
<protein>
    <submittedName>
        <fullName evidence="1">EcoRII C terminal</fullName>
    </submittedName>
</protein>
<dbReference type="Proteomes" id="UP001158048">
    <property type="component" value="Unassembled WGS sequence"/>
</dbReference>
<keyword evidence="2" id="KW-1185">Reference proteome</keyword>
<sequence>MFTDRISDYFEGVAAKYLSAVDADPGRSNQHEIGGLPAAGFKQYLGTPGKNDEYRFKAKQIYFKDDSDSLEISEGFVTWYDCRRKQPHRSAEFRLYYYSSAVTELIEEGDFLLVAKMLDGTLLMIFTPADSTIESQLRLVFGLKAVSESFTPGTLDAVQLLLPLRLVLEELGIEVSRPERGDDVWLEQLINKFGGDSFPTTSAFSAYARYSIQDSVDPCGSPDQTIVQWMEHEEKLFRIFERYLVQQRLSLGFGVGGCDVEGFISFSLSVQNRRKSRVGHAFEGHIYELFFQNKLLFEQGRGKGGITENGSRPDFIFPGFSSYHDSAFSIDNLFMLGAKTTCKDRWRQVLSEAKKIKKKHLITLEPAISQSQTCEMQSHDLQLVIPESIHSTYSASQRDWLLSVEEFIDLIRHRQGLV</sequence>
<evidence type="ECO:0000313" key="1">
    <source>
        <dbReference type="EMBL" id="SMQ30706.1"/>
    </source>
</evidence>
<gene>
    <name evidence="1" type="ORF">SAMN04488483_5601</name>
</gene>
<proteinExistence type="predicted"/>
<accession>A0ACD2UDP9</accession>
<organism evidence="1 2">
    <name type="scientific">Pseudomonas helmanticensis</name>
    <dbReference type="NCBI Taxonomy" id="1471381"/>
    <lineage>
        <taxon>Bacteria</taxon>
        <taxon>Pseudomonadati</taxon>
        <taxon>Pseudomonadota</taxon>
        <taxon>Gammaproteobacteria</taxon>
        <taxon>Pseudomonadales</taxon>
        <taxon>Pseudomonadaceae</taxon>
        <taxon>Pseudomonas</taxon>
    </lineage>
</organism>
<name>A0ACD2UDP9_9PSED</name>